<dbReference type="Proteomes" id="UP000011715">
    <property type="component" value="Unassembled WGS sequence"/>
</dbReference>
<protein>
    <submittedName>
        <fullName evidence="3 4">Uncharacterized protein</fullName>
    </submittedName>
</protein>
<sequence>MAATPYTLTAQGQTWKQEGLSFDTKPTLADRLAYQGHKRRLVAVSGWVRAQLADDADLHSLFWGVLRAFAALIVVASLPSLAYLATSSDLPFSLLLNTTLLRSSFRNTCTSAFRIYLHHVPSPMPTVTLQPLSFLHIFTNLPCLSAERCWGIRRQAHYAASRRQKRKPEDGDSDGDVTQADKRVDGHQAARVKKTALWEVEILSWEILCRSSPPGRGDVPAYVKLENDPLLAGGRSPKRVQDHYTTKRRLRSGTPDLTYEEALAQTTPRAGPTTLSNWMGDRGAQAGGLDPRCRSKTDGSGDQLSSRAKAWVAFGNSGPPDKTPWSDFLASGSRRLTPAALVTLPLSPPPTPPHLTPPPTTRYSEMMSGSDRFPNTEMASLPSIAREKKRKR</sequence>
<feature type="transmembrane region" description="Helical" evidence="2">
    <location>
        <begin position="61"/>
        <end position="85"/>
    </location>
</feature>
<reference evidence="5" key="2">
    <citation type="submission" date="2010-05" db="EMBL/GenBank/DDBJ databases">
        <title>The genome sequence of Magnaporthe poae strain ATCC 64411.</title>
        <authorList>
            <person name="Ma L.-J."/>
            <person name="Dead R."/>
            <person name="Young S."/>
            <person name="Zeng Q."/>
            <person name="Koehrsen M."/>
            <person name="Alvarado L."/>
            <person name="Berlin A."/>
            <person name="Chapman S.B."/>
            <person name="Chen Z."/>
            <person name="Freedman E."/>
            <person name="Gellesch M."/>
            <person name="Goldberg J."/>
            <person name="Griggs A."/>
            <person name="Gujja S."/>
            <person name="Heilman E.R."/>
            <person name="Heiman D."/>
            <person name="Hepburn T."/>
            <person name="Howarth C."/>
            <person name="Jen D."/>
            <person name="Larson L."/>
            <person name="Mehta T."/>
            <person name="Neiman D."/>
            <person name="Pearson M."/>
            <person name="Roberts A."/>
            <person name="Saif S."/>
            <person name="Shea T."/>
            <person name="Shenoy N."/>
            <person name="Sisk P."/>
            <person name="Stolte C."/>
            <person name="Sykes S."/>
            <person name="Walk T."/>
            <person name="White J."/>
            <person name="Yandava C."/>
            <person name="Haas B."/>
            <person name="Nusbaum C."/>
            <person name="Birren B."/>
        </authorList>
    </citation>
    <scope>NUCLEOTIDE SEQUENCE [LARGE SCALE GENOMIC DNA]</scope>
    <source>
        <strain evidence="5">ATCC 64411 / 73-15</strain>
    </source>
</reference>
<accession>A0A0C4E9A5</accession>
<evidence type="ECO:0000313" key="3">
    <source>
        <dbReference type="EMBL" id="KLU90220.1"/>
    </source>
</evidence>
<feature type="compositionally biased region" description="Pro residues" evidence="1">
    <location>
        <begin position="346"/>
        <end position="360"/>
    </location>
</feature>
<organism evidence="4 5">
    <name type="scientific">Magnaporthiopsis poae (strain ATCC 64411 / 73-15)</name>
    <name type="common">Kentucky bluegrass fungus</name>
    <name type="synonym">Magnaporthe poae</name>
    <dbReference type="NCBI Taxonomy" id="644358"/>
    <lineage>
        <taxon>Eukaryota</taxon>
        <taxon>Fungi</taxon>
        <taxon>Dikarya</taxon>
        <taxon>Ascomycota</taxon>
        <taxon>Pezizomycotina</taxon>
        <taxon>Sordariomycetes</taxon>
        <taxon>Sordariomycetidae</taxon>
        <taxon>Magnaporthales</taxon>
        <taxon>Magnaporthaceae</taxon>
        <taxon>Magnaporthiopsis</taxon>
    </lineage>
</organism>
<reference evidence="4" key="5">
    <citation type="submission" date="2015-06" db="UniProtKB">
        <authorList>
            <consortium name="EnsemblFungi"/>
        </authorList>
    </citation>
    <scope>IDENTIFICATION</scope>
    <source>
        <strain evidence="4">ATCC 64411</strain>
    </source>
</reference>
<dbReference type="AlphaFoldDB" id="A0A0C4E9A5"/>
<evidence type="ECO:0000256" key="1">
    <source>
        <dbReference type="SAM" id="MobiDB-lite"/>
    </source>
</evidence>
<reference evidence="3" key="1">
    <citation type="submission" date="2010-05" db="EMBL/GenBank/DDBJ databases">
        <title>The Genome Sequence of Magnaporthe poae strain ATCC 64411.</title>
        <authorList>
            <consortium name="The Broad Institute Genome Sequencing Platform"/>
            <consortium name="Broad Institute Genome Sequencing Center for Infectious Disease"/>
            <person name="Ma L.-J."/>
            <person name="Dead R."/>
            <person name="Young S."/>
            <person name="Zeng Q."/>
            <person name="Koehrsen M."/>
            <person name="Alvarado L."/>
            <person name="Berlin A."/>
            <person name="Chapman S.B."/>
            <person name="Chen Z."/>
            <person name="Freedman E."/>
            <person name="Gellesch M."/>
            <person name="Goldberg J."/>
            <person name="Griggs A."/>
            <person name="Gujja S."/>
            <person name="Heilman E.R."/>
            <person name="Heiman D."/>
            <person name="Hepburn T."/>
            <person name="Howarth C."/>
            <person name="Jen D."/>
            <person name="Larson L."/>
            <person name="Mehta T."/>
            <person name="Neiman D."/>
            <person name="Pearson M."/>
            <person name="Roberts A."/>
            <person name="Saif S."/>
            <person name="Shea T."/>
            <person name="Shenoy N."/>
            <person name="Sisk P."/>
            <person name="Stolte C."/>
            <person name="Sykes S."/>
            <person name="Walk T."/>
            <person name="White J."/>
            <person name="Yandava C."/>
            <person name="Haas B."/>
            <person name="Nusbaum C."/>
            <person name="Birren B."/>
        </authorList>
    </citation>
    <scope>NUCLEOTIDE SEQUENCE</scope>
    <source>
        <strain evidence="3">ATCC 64411</strain>
    </source>
</reference>
<gene>
    <name evidence="3" type="ORF">MAPG_09184</name>
</gene>
<keyword evidence="2" id="KW-0812">Transmembrane</keyword>
<proteinExistence type="predicted"/>
<feature type="region of interest" description="Disordered" evidence="1">
    <location>
        <begin position="161"/>
        <end position="188"/>
    </location>
</feature>
<feature type="compositionally biased region" description="Basic and acidic residues" evidence="1">
    <location>
        <begin position="179"/>
        <end position="188"/>
    </location>
</feature>
<evidence type="ECO:0000313" key="5">
    <source>
        <dbReference type="Proteomes" id="UP000011715"/>
    </source>
</evidence>
<dbReference type="VEuPathDB" id="FungiDB:MAPG_09184"/>
<keyword evidence="2" id="KW-1133">Transmembrane helix</keyword>
<reference evidence="4" key="4">
    <citation type="journal article" date="2015" name="G3 (Bethesda)">
        <title>Genome sequences of three phytopathogenic species of the Magnaporthaceae family of fungi.</title>
        <authorList>
            <person name="Okagaki L.H."/>
            <person name="Nunes C.C."/>
            <person name="Sailsbery J."/>
            <person name="Clay B."/>
            <person name="Brown D."/>
            <person name="John T."/>
            <person name="Oh Y."/>
            <person name="Young N."/>
            <person name="Fitzgerald M."/>
            <person name="Haas B.J."/>
            <person name="Zeng Q."/>
            <person name="Young S."/>
            <person name="Adiconis X."/>
            <person name="Fan L."/>
            <person name="Levin J.Z."/>
            <person name="Mitchell T.K."/>
            <person name="Okubara P.A."/>
            <person name="Farman M.L."/>
            <person name="Kohn L.M."/>
            <person name="Birren B."/>
            <person name="Ma L.-J."/>
            <person name="Dean R.A."/>
        </authorList>
    </citation>
    <scope>NUCLEOTIDE SEQUENCE</scope>
    <source>
        <strain evidence="4">ATCC 64411 / 73-15</strain>
    </source>
</reference>
<keyword evidence="5" id="KW-1185">Reference proteome</keyword>
<reference evidence="3" key="3">
    <citation type="submission" date="2011-03" db="EMBL/GenBank/DDBJ databases">
        <title>Annotation of Magnaporthe poae ATCC 64411.</title>
        <authorList>
            <person name="Ma L.-J."/>
            <person name="Dead R."/>
            <person name="Young S.K."/>
            <person name="Zeng Q."/>
            <person name="Gargeya S."/>
            <person name="Fitzgerald M."/>
            <person name="Haas B."/>
            <person name="Abouelleil A."/>
            <person name="Alvarado L."/>
            <person name="Arachchi H.M."/>
            <person name="Berlin A."/>
            <person name="Brown A."/>
            <person name="Chapman S.B."/>
            <person name="Chen Z."/>
            <person name="Dunbar C."/>
            <person name="Freedman E."/>
            <person name="Gearin G."/>
            <person name="Gellesch M."/>
            <person name="Goldberg J."/>
            <person name="Griggs A."/>
            <person name="Gujja S."/>
            <person name="Heiman D."/>
            <person name="Howarth C."/>
            <person name="Larson L."/>
            <person name="Lui A."/>
            <person name="MacDonald P.J.P."/>
            <person name="Mehta T."/>
            <person name="Montmayeur A."/>
            <person name="Murphy C."/>
            <person name="Neiman D."/>
            <person name="Pearson M."/>
            <person name="Priest M."/>
            <person name="Roberts A."/>
            <person name="Saif S."/>
            <person name="Shea T."/>
            <person name="Shenoy N."/>
            <person name="Sisk P."/>
            <person name="Stolte C."/>
            <person name="Sykes S."/>
            <person name="Yandava C."/>
            <person name="Wortman J."/>
            <person name="Nusbaum C."/>
            <person name="Birren B."/>
        </authorList>
    </citation>
    <scope>NUCLEOTIDE SEQUENCE</scope>
    <source>
        <strain evidence="3">ATCC 64411</strain>
    </source>
</reference>
<dbReference type="EMBL" id="ADBL01002248">
    <property type="status" value="NOT_ANNOTATED_CDS"/>
    <property type="molecule type" value="Genomic_DNA"/>
</dbReference>
<name>A0A0C4E9A5_MAGP6</name>
<dbReference type="EnsemblFungi" id="MAPG_09184T0">
    <property type="protein sequence ID" value="MAPG_09184T0"/>
    <property type="gene ID" value="MAPG_09184"/>
</dbReference>
<keyword evidence="2" id="KW-0472">Membrane</keyword>
<feature type="region of interest" description="Disordered" evidence="1">
    <location>
        <begin position="344"/>
        <end position="392"/>
    </location>
</feature>
<dbReference type="EMBL" id="GL876974">
    <property type="protein sequence ID" value="KLU90220.1"/>
    <property type="molecule type" value="Genomic_DNA"/>
</dbReference>
<evidence type="ECO:0000256" key="2">
    <source>
        <dbReference type="SAM" id="Phobius"/>
    </source>
</evidence>
<evidence type="ECO:0000313" key="4">
    <source>
        <dbReference type="EnsemblFungi" id="MAPG_09184T0"/>
    </source>
</evidence>